<accession>A0A4R3JF85</accession>
<gene>
    <name evidence="1" type="ORF">EDD52_105133</name>
</gene>
<dbReference type="OrthoDB" id="116741at2"/>
<dbReference type="RefSeq" id="WP_132244395.1">
    <property type="nucleotide sequence ID" value="NZ_CBDUOC010000044.1"/>
</dbReference>
<reference evidence="1 2" key="1">
    <citation type="submission" date="2019-03" db="EMBL/GenBank/DDBJ databases">
        <title>Genomic Encyclopedia of Type Strains, Phase IV (KMG-IV): sequencing the most valuable type-strain genomes for metagenomic binning, comparative biology and taxonomic classification.</title>
        <authorList>
            <person name="Goeker M."/>
        </authorList>
    </citation>
    <scope>NUCLEOTIDE SEQUENCE [LARGE SCALE GENOMIC DNA]</scope>
    <source>
        <strain evidence="1 2">DSM 104836</strain>
    </source>
</reference>
<name>A0A4R3JF85_9RHOB</name>
<evidence type="ECO:0000313" key="2">
    <source>
        <dbReference type="Proteomes" id="UP000295696"/>
    </source>
</evidence>
<sequence length="225" mass="25565">MSNIGGKAYAMNVVTPSNPKITWINRLLFMASRGLPENLQGLLGLSIIHFARWVIIRPKDWPDLGQGKQTVKNDYMLFCSNFNGTWDQYIDAFSDGIPKGLNLFWYSATKYPQSIPVTTFKNYITYNQVNTDYYYNATPGSAQRDIKSSLRVYDEVRRLAKLHASQSPEDFAKSYRDAMFRIQDALGEPGIGPVASLDTERADINRSAYVKDAQREFDSERTSTS</sequence>
<proteinExistence type="predicted"/>
<protein>
    <submittedName>
        <fullName evidence="1">Uncharacterized protein</fullName>
    </submittedName>
</protein>
<dbReference type="AlphaFoldDB" id="A0A4R3JF85"/>
<dbReference type="EMBL" id="SLZU01000005">
    <property type="protein sequence ID" value="TCS64572.1"/>
    <property type="molecule type" value="Genomic_DNA"/>
</dbReference>
<organism evidence="1 2">
    <name type="scientific">Primorskyibacter sedentarius</name>
    <dbReference type="NCBI Taxonomy" id="745311"/>
    <lineage>
        <taxon>Bacteria</taxon>
        <taxon>Pseudomonadati</taxon>
        <taxon>Pseudomonadota</taxon>
        <taxon>Alphaproteobacteria</taxon>
        <taxon>Rhodobacterales</taxon>
        <taxon>Roseobacteraceae</taxon>
        <taxon>Primorskyibacter</taxon>
    </lineage>
</organism>
<keyword evidence="2" id="KW-1185">Reference proteome</keyword>
<evidence type="ECO:0000313" key="1">
    <source>
        <dbReference type="EMBL" id="TCS64572.1"/>
    </source>
</evidence>
<comment type="caution">
    <text evidence="1">The sequence shown here is derived from an EMBL/GenBank/DDBJ whole genome shotgun (WGS) entry which is preliminary data.</text>
</comment>
<dbReference type="Proteomes" id="UP000295696">
    <property type="component" value="Unassembled WGS sequence"/>
</dbReference>